<gene>
    <name evidence="2" type="ORF">A3C96_01530</name>
</gene>
<keyword evidence="1" id="KW-0812">Transmembrane</keyword>
<keyword evidence="1" id="KW-1133">Transmembrane helix</keyword>
<dbReference type="AlphaFoldDB" id="A0A1F7U5Y5"/>
<accession>A0A1F7U5Y5</accession>
<protein>
    <submittedName>
        <fullName evidence="2">Uncharacterized protein</fullName>
    </submittedName>
</protein>
<feature type="transmembrane region" description="Helical" evidence="1">
    <location>
        <begin position="44"/>
        <end position="66"/>
    </location>
</feature>
<evidence type="ECO:0000313" key="2">
    <source>
        <dbReference type="EMBL" id="OGL73154.1"/>
    </source>
</evidence>
<proteinExistence type="predicted"/>
<evidence type="ECO:0000313" key="3">
    <source>
        <dbReference type="Proteomes" id="UP000177088"/>
    </source>
</evidence>
<feature type="transmembrane region" description="Helical" evidence="1">
    <location>
        <begin position="6"/>
        <end position="23"/>
    </location>
</feature>
<sequence>MEIPLLLIGVWLVIGGLLGTLYVRRLADNPGEPRMTPRARKMSFLAAVILWPLLFLAIVCFMVWFWDLPSPIADEETSDKQ</sequence>
<reference evidence="2 3" key="1">
    <citation type="journal article" date="2016" name="Nat. Commun.">
        <title>Thousands of microbial genomes shed light on interconnected biogeochemical processes in an aquifer system.</title>
        <authorList>
            <person name="Anantharaman K."/>
            <person name="Brown C.T."/>
            <person name="Hug L.A."/>
            <person name="Sharon I."/>
            <person name="Castelle C.J."/>
            <person name="Probst A.J."/>
            <person name="Thomas B.C."/>
            <person name="Singh A."/>
            <person name="Wilkins M.J."/>
            <person name="Karaoz U."/>
            <person name="Brodie E.L."/>
            <person name="Williams K.H."/>
            <person name="Hubbard S.S."/>
            <person name="Banfield J.F."/>
        </authorList>
    </citation>
    <scope>NUCLEOTIDE SEQUENCE [LARGE SCALE GENOMIC DNA]</scope>
</reference>
<organism evidence="2 3">
    <name type="scientific">Candidatus Uhrbacteria bacterium RIFCSPHIGHO2_02_FULL_60_10</name>
    <dbReference type="NCBI Taxonomy" id="1802392"/>
    <lineage>
        <taxon>Bacteria</taxon>
        <taxon>Candidatus Uhriibacteriota</taxon>
    </lineage>
</organism>
<keyword evidence="1" id="KW-0472">Membrane</keyword>
<comment type="caution">
    <text evidence="2">The sequence shown here is derived from an EMBL/GenBank/DDBJ whole genome shotgun (WGS) entry which is preliminary data.</text>
</comment>
<dbReference type="Proteomes" id="UP000177088">
    <property type="component" value="Unassembled WGS sequence"/>
</dbReference>
<evidence type="ECO:0000256" key="1">
    <source>
        <dbReference type="SAM" id="Phobius"/>
    </source>
</evidence>
<name>A0A1F7U5Y5_9BACT</name>
<dbReference type="EMBL" id="MGEA01000068">
    <property type="protein sequence ID" value="OGL73154.1"/>
    <property type="molecule type" value="Genomic_DNA"/>
</dbReference>